<sequence precursor="true">MGKKMRFRTVLALGFALSGLALAQEGGIPTDISQWFASTASLAAVVAALVALIRKHVLRSLDGVAVVGLSLALGVALAYLGHRMGYVGPDWLTFGIGAGLAASGGTAWLRSIASGGGGKNAPGGNAPTDAGRARLR</sequence>
<keyword evidence="3" id="KW-0732">Signal</keyword>
<reference evidence="5" key="1">
    <citation type="submission" date="2016-06" db="EMBL/GenBank/DDBJ databases">
        <title>Whole genome sequencing of Thermus brockianus strain GE-1.</title>
        <authorList>
            <person name="Schaefers C."/>
            <person name="Blank S."/>
            <person name="Wiebusch S."/>
            <person name="Elleuche S."/>
            <person name="Antranikian G."/>
        </authorList>
    </citation>
    <scope>NUCLEOTIDE SEQUENCE [LARGE SCALE GENOMIC DNA]</scope>
    <source>
        <strain evidence="5">GE-1</strain>
    </source>
</reference>
<keyword evidence="2" id="KW-0812">Transmembrane</keyword>
<feature type="transmembrane region" description="Helical" evidence="2">
    <location>
        <begin position="91"/>
        <end position="109"/>
    </location>
</feature>
<evidence type="ECO:0000313" key="4">
    <source>
        <dbReference type="EMBL" id="APD09763.1"/>
    </source>
</evidence>
<protein>
    <submittedName>
        <fullName evidence="4">Uncharacterized protein</fullName>
    </submittedName>
</protein>
<dbReference type="STRING" id="56956.A0O31_01655"/>
<dbReference type="KEGG" id="tbc:A0O31_01655"/>
<name>A0A1J0LVW4_THEBO</name>
<keyword evidence="2" id="KW-0472">Membrane</keyword>
<feature type="transmembrane region" description="Helical" evidence="2">
    <location>
        <begin position="60"/>
        <end position="79"/>
    </location>
</feature>
<proteinExistence type="predicted"/>
<feature type="region of interest" description="Disordered" evidence="1">
    <location>
        <begin position="117"/>
        <end position="136"/>
    </location>
</feature>
<feature type="chain" id="PRO_5009614562" evidence="3">
    <location>
        <begin position="24"/>
        <end position="136"/>
    </location>
</feature>
<evidence type="ECO:0000256" key="1">
    <source>
        <dbReference type="SAM" id="MobiDB-lite"/>
    </source>
</evidence>
<feature type="signal peptide" evidence="3">
    <location>
        <begin position="1"/>
        <end position="23"/>
    </location>
</feature>
<keyword evidence="2" id="KW-1133">Transmembrane helix</keyword>
<gene>
    <name evidence="4" type="ORF">A0O31_01655</name>
</gene>
<dbReference type="AlphaFoldDB" id="A0A1J0LVW4"/>
<dbReference type="RefSeq" id="WP_071677420.1">
    <property type="nucleotide sequence ID" value="NZ_CP016312.1"/>
</dbReference>
<evidence type="ECO:0000256" key="2">
    <source>
        <dbReference type="SAM" id="Phobius"/>
    </source>
</evidence>
<organism evidence="4 5">
    <name type="scientific">Thermus brockianus</name>
    <dbReference type="NCBI Taxonomy" id="56956"/>
    <lineage>
        <taxon>Bacteria</taxon>
        <taxon>Thermotogati</taxon>
        <taxon>Deinococcota</taxon>
        <taxon>Deinococci</taxon>
        <taxon>Thermales</taxon>
        <taxon>Thermaceae</taxon>
        <taxon>Thermus</taxon>
    </lineage>
</organism>
<accession>A0A1J0LVW4</accession>
<dbReference type="EMBL" id="CP016312">
    <property type="protein sequence ID" value="APD09763.1"/>
    <property type="molecule type" value="Genomic_DNA"/>
</dbReference>
<evidence type="ECO:0000313" key="5">
    <source>
        <dbReference type="Proteomes" id="UP000182993"/>
    </source>
</evidence>
<dbReference type="Proteomes" id="UP000182993">
    <property type="component" value="Chromosome"/>
</dbReference>
<evidence type="ECO:0000256" key="3">
    <source>
        <dbReference type="SAM" id="SignalP"/>
    </source>
</evidence>
<feature type="transmembrane region" description="Helical" evidence="2">
    <location>
        <begin position="33"/>
        <end position="53"/>
    </location>
</feature>